<evidence type="ECO:0000313" key="5">
    <source>
        <dbReference type="Proteomes" id="UP000032068"/>
    </source>
</evidence>
<accession>A0A0D0JUS4</accession>
<organism evidence="4 5">
    <name type="scientific">Pseudomonas fulva</name>
    <dbReference type="NCBI Taxonomy" id="47880"/>
    <lineage>
        <taxon>Bacteria</taxon>
        <taxon>Pseudomonadati</taxon>
        <taxon>Pseudomonadota</taxon>
        <taxon>Gammaproteobacteria</taxon>
        <taxon>Pseudomonadales</taxon>
        <taxon>Pseudomonadaceae</taxon>
        <taxon>Pseudomonas</taxon>
    </lineage>
</organism>
<dbReference type="PANTHER" id="PTHR23028:SF53">
    <property type="entry name" value="ACYL_TRANSF_3 DOMAIN-CONTAINING PROTEIN"/>
    <property type="match status" value="1"/>
</dbReference>
<dbReference type="InterPro" id="IPR043968">
    <property type="entry name" value="SGNH"/>
</dbReference>
<feature type="domain" description="Acyltransferase 3" evidence="2">
    <location>
        <begin position="6"/>
        <end position="316"/>
    </location>
</feature>
<reference evidence="4 5" key="1">
    <citation type="submission" date="2014-12" db="EMBL/GenBank/DDBJ databases">
        <title>16Stimator: statistical estimation of ribosomal gene copy numbers from draft genome assemblies.</title>
        <authorList>
            <person name="Perisin M.A."/>
            <person name="Vetter M."/>
            <person name="Gilbert J.A."/>
            <person name="Bergelson J."/>
        </authorList>
    </citation>
    <scope>NUCLEOTIDE SEQUENCE [LARGE SCALE GENOMIC DNA]</scope>
    <source>
        <strain evidence="4 5">MEJ086</strain>
    </source>
</reference>
<dbReference type="Proteomes" id="UP000032068">
    <property type="component" value="Unassembled WGS sequence"/>
</dbReference>
<dbReference type="Pfam" id="PF19040">
    <property type="entry name" value="SGNH"/>
    <property type="match status" value="1"/>
</dbReference>
<evidence type="ECO:0008006" key="6">
    <source>
        <dbReference type="Google" id="ProtNLM"/>
    </source>
</evidence>
<evidence type="ECO:0000259" key="3">
    <source>
        <dbReference type="Pfam" id="PF19040"/>
    </source>
</evidence>
<dbReference type="GO" id="GO:0016747">
    <property type="term" value="F:acyltransferase activity, transferring groups other than amino-acyl groups"/>
    <property type="evidence" value="ECO:0007669"/>
    <property type="project" value="InterPro"/>
</dbReference>
<dbReference type="Pfam" id="PF01757">
    <property type="entry name" value="Acyl_transf_3"/>
    <property type="match status" value="1"/>
</dbReference>
<feature type="transmembrane region" description="Helical" evidence="1">
    <location>
        <begin position="344"/>
        <end position="363"/>
    </location>
</feature>
<protein>
    <recommendedName>
        <fullName evidence="6">Acyltransferase</fullName>
    </recommendedName>
</protein>
<evidence type="ECO:0000256" key="1">
    <source>
        <dbReference type="SAM" id="Phobius"/>
    </source>
</evidence>
<dbReference type="PANTHER" id="PTHR23028">
    <property type="entry name" value="ACETYLTRANSFERASE"/>
    <property type="match status" value="1"/>
</dbReference>
<name>A0A0D0JUS4_9PSED</name>
<keyword evidence="1" id="KW-1133">Transmembrane helix</keyword>
<feature type="transmembrane region" description="Helical" evidence="1">
    <location>
        <begin position="305"/>
        <end position="324"/>
    </location>
</feature>
<keyword evidence="1" id="KW-0812">Transmembrane</keyword>
<dbReference type="GO" id="GO:0009103">
    <property type="term" value="P:lipopolysaccharide biosynthetic process"/>
    <property type="evidence" value="ECO:0007669"/>
    <property type="project" value="TreeGrafter"/>
</dbReference>
<proteinExistence type="predicted"/>
<feature type="transmembrane region" description="Helical" evidence="1">
    <location>
        <begin position="189"/>
        <end position="208"/>
    </location>
</feature>
<feature type="transmembrane region" description="Helical" evidence="1">
    <location>
        <begin position="220"/>
        <end position="236"/>
    </location>
</feature>
<dbReference type="RefSeq" id="WP_042556518.1">
    <property type="nucleotide sequence ID" value="NZ_JXQW01000117.1"/>
</dbReference>
<evidence type="ECO:0000259" key="2">
    <source>
        <dbReference type="Pfam" id="PF01757"/>
    </source>
</evidence>
<feature type="transmembrane region" description="Helical" evidence="1">
    <location>
        <begin position="165"/>
        <end position="183"/>
    </location>
</feature>
<feature type="transmembrane region" description="Helical" evidence="1">
    <location>
        <begin position="242"/>
        <end position="261"/>
    </location>
</feature>
<dbReference type="EMBL" id="JXQW01000117">
    <property type="protein sequence ID" value="KIP88755.1"/>
    <property type="molecule type" value="Genomic_DNA"/>
</dbReference>
<dbReference type="OrthoDB" id="9767863at2"/>
<feature type="transmembrane region" description="Helical" evidence="1">
    <location>
        <begin position="72"/>
        <end position="91"/>
    </location>
</feature>
<feature type="transmembrane region" description="Helical" evidence="1">
    <location>
        <begin position="281"/>
        <end position="299"/>
    </location>
</feature>
<evidence type="ECO:0000313" key="4">
    <source>
        <dbReference type="EMBL" id="KIP88755.1"/>
    </source>
</evidence>
<feature type="transmembrane region" description="Helical" evidence="1">
    <location>
        <begin position="7"/>
        <end position="25"/>
    </location>
</feature>
<dbReference type="InterPro" id="IPR050879">
    <property type="entry name" value="Acyltransferase_3"/>
</dbReference>
<keyword evidence="1" id="KW-0472">Membrane</keyword>
<feature type="domain" description="SGNH" evidence="3">
    <location>
        <begin position="403"/>
        <end position="624"/>
    </location>
</feature>
<sequence>MQFRSDINGLRAVAVLLVVLFHFGVAPVSGGFIGVDVFFVISGYLMTGIIVSRSLAGRFSFATFYLERCRRIVPALAVLCVAMLAVGWFLLMPGEYVSLGKQVIAALTFVSNVLFWKEAGYFHESAHDLWLLHTWSLSTEWQFYLLYPILLAVLARFASLAAWRWVILAAAALSLVIAVLGSLHSASGAFYLLPARVWEMLAGALVYLFPLTLAVTQRRALAWVGLALVLAAALLVNEQDLWPGYLALVPVAGSALFIAAAHERCALTDNRIAQYLGRTSYSVYLWHWPIVVWLDYFSLESQPAWLAIGMLASLAAGHLSYMFVELGATRSAGLLRRTQPAAKLGMLFGVVLAAMLTVVASGVPVRLSANFRQASAQLSMPIITNGWCFYSVETITTLPVGNRGQLCRLGARDGELKALLIGDSFAGHYAPFWDAIGNTLSIDVQSVASDWCFPSEGQAFTGPTSSRAYEQCQLNRAYLKAGIERYDLIIFAGSWGVIRNQQKMDGVYQAIQLTSGRAPLLVVMPTPTNFDVNVADRYARTLLFDIPFDIGKYGKQRDVSARLANAELQAQVSDVANIMFLARDDLFHIGGAPSDVTRDNVPFGLDESGHLSIYGSQQAAEAFSETARYRSLVERLQRLRLQRAEMQMGRVGI</sequence>
<dbReference type="AlphaFoldDB" id="A0A0D0JUS4"/>
<dbReference type="GO" id="GO:0016020">
    <property type="term" value="C:membrane"/>
    <property type="evidence" value="ECO:0007669"/>
    <property type="project" value="TreeGrafter"/>
</dbReference>
<comment type="caution">
    <text evidence="4">The sequence shown here is derived from an EMBL/GenBank/DDBJ whole genome shotgun (WGS) entry which is preliminary data.</text>
</comment>
<gene>
    <name evidence="4" type="ORF">RU08_24605</name>
</gene>
<feature type="transmembrane region" description="Helical" evidence="1">
    <location>
        <begin position="31"/>
        <end position="51"/>
    </location>
</feature>
<dbReference type="InterPro" id="IPR002656">
    <property type="entry name" value="Acyl_transf_3_dom"/>
</dbReference>
<feature type="transmembrane region" description="Helical" evidence="1">
    <location>
        <begin position="141"/>
        <end position="158"/>
    </location>
</feature>